<proteinExistence type="predicted"/>
<comment type="caution">
    <text evidence="1">The sequence shown here is derived from an EMBL/GenBank/DDBJ whole genome shotgun (WGS) entry which is preliminary data.</text>
</comment>
<dbReference type="EMBL" id="CAJOBI010115961">
    <property type="protein sequence ID" value="CAF4655235.1"/>
    <property type="molecule type" value="Genomic_DNA"/>
</dbReference>
<evidence type="ECO:0000313" key="2">
    <source>
        <dbReference type="Proteomes" id="UP000676336"/>
    </source>
</evidence>
<feature type="non-terminal residue" evidence="1">
    <location>
        <position position="1"/>
    </location>
</feature>
<dbReference type="Gene3D" id="2.60.40.10">
    <property type="entry name" value="Immunoglobulins"/>
    <property type="match status" value="1"/>
</dbReference>
<organism evidence="1 2">
    <name type="scientific">Rotaria magnacalcarata</name>
    <dbReference type="NCBI Taxonomy" id="392030"/>
    <lineage>
        <taxon>Eukaryota</taxon>
        <taxon>Metazoa</taxon>
        <taxon>Spiralia</taxon>
        <taxon>Gnathifera</taxon>
        <taxon>Rotifera</taxon>
        <taxon>Eurotatoria</taxon>
        <taxon>Bdelloidea</taxon>
        <taxon>Philodinida</taxon>
        <taxon>Philodinidae</taxon>
        <taxon>Rotaria</taxon>
    </lineage>
</organism>
<reference evidence="1" key="1">
    <citation type="submission" date="2021-02" db="EMBL/GenBank/DDBJ databases">
        <authorList>
            <person name="Nowell W R."/>
        </authorList>
    </citation>
    <scope>NUCLEOTIDE SEQUENCE</scope>
</reference>
<gene>
    <name evidence="1" type="ORF">SMN809_LOCUS41272</name>
</gene>
<dbReference type="AlphaFoldDB" id="A0A8S2ZQS5"/>
<dbReference type="Proteomes" id="UP000676336">
    <property type="component" value="Unassembled WGS sequence"/>
</dbReference>
<sequence length="61" mass="6916">PFTCDQWGVWRVTIPPLSDGSTTIKHGQAIKLLLEIGNGQLVDRLCPWSRYVQRAEKSSVY</sequence>
<evidence type="ECO:0000313" key="1">
    <source>
        <dbReference type="EMBL" id="CAF4655235.1"/>
    </source>
</evidence>
<protein>
    <submittedName>
        <fullName evidence="1">Uncharacterized protein</fullName>
    </submittedName>
</protein>
<name>A0A8S2ZQS5_9BILA</name>
<accession>A0A8S2ZQS5</accession>
<dbReference type="InterPro" id="IPR013783">
    <property type="entry name" value="Ig-like_fold"/>
</dbReference>
<feature type="non-terminal residue" evidence="1">
    <location>
        <position position="61"/>
    </location>
</feature>